<evidence type="ECO:0000313" key="2">
    <source>
        <dbReference type="Proteomes" id="UP000192247"/>
    </source>
</evidence>
<organism evidence="1 2">
    <name type="scientific">Tropilaelaps mercedesae</name>
    <dbReference type="NCBI Taxonomy" id="418985"/>
    <lineage>
        <taxon>Eukaryota</taxon>
        <taxon>Metazoa</taxon>
        <taxon>Ecdysozoa</taxon>
        <taxon>Arthropoda</taxon>
        <taxon>Chelicerata</taxon>
        <taxon>Arachnida</taxon>
        <taxon>Acari</taxon>
        <taxon>Parasitiformes</taxon>
        <taxon>Mesostigmata</taxon>
        <taxon>Gamasina</taxon>
        <taxon>Dermanyssoidea</taxon>
        <taxon>Laelapidae</taxon>
        <taxon>Tropilaelaps</taxon>
    </lineage>
</organism>
<comment type="caution">
    <text evidence="1">The sequence shown here is derived from an EMBL/GenBank/DDBJ whole genome shotgun (WGS) entry which is preliminary data.</text>
</comment>
<dbReference type="AlphaFoldDB" id="A0A1V9XKI5"/>
<evidence type="ECO:0000313" key="1">
    <source>
        <dbReference type="EMBL" id="OQR74025.1"/>
    </source>
</evidence>
<sequence>MAGNTSSADMLYSFKAFKKTPNEITAKIQDILEDTLMEELRHFVNNVEALNCYKKEVRPGDVERASTEDIAHFDACIDRIEAKLYKIMAPPAHVVLPGDEFLRHIEDDARLKRIETRHLIAMKAESNRKLREEIALFKKRQEVADRLKIAKQQVML</sequence>
<evidence type="ECO:0008006" key="3">
    <source>
        <dbReference type="Google" id="ProtNLM"/>
    </source>
</evidence>
<gene>
    <name evidence="1" type="ORF">BIW11_09362</name>
</gene>
<protein>
    <recommendedName>
        <fullName evidence="3">Protein MIS12 homolog</fullName>
    </recommendedName>
</protein>
<reference evidence="1 2" key="1">
    <citation type="journal article" date="2017" name="Gigascience">
        <title>Draft genome of the honey bee ectoparasitic mite, Tropilaelaps mercedesae, is shaped by the parasitic life history.</title>
        <authorList>
            <person name="Dong X."/>
            <person name="Armstrong S.D."/>
            <person name="Xia D."/>
            <person name="Makepeace B.L."/>
            <person name="Darby A.C."/>
            <person name="Kadowaki T."/>
        </authorList>
    </citation>
    <scope>NUCLEOTIDE SEQUENCE [LARGE SCALE GENOMIC DNA]</scope>
    <source>
        <strain evidence="1">Wuxi-XJTLU</strain>
    </source>
</reference>
<dbReference type="InParanoid" id="A0A1V9XKI5"/>
<accession>A0A1V9XKI5</accession>
<keyword evidence="2" id="KW-1185">Reference proteome</keyword>
<dbReference type="OrthoDB" id="1884855at2759"/>
<name>A0A1V9XKI5_9ACAR</name>
<proteinExistence type="predicted"/>
<dbReference type="EMBL" id="MNPL01008855">
    <property type="protein sequence ID" value="OQR74025.1"/>
    <property type="molecule type" value="Genomic_DNA"/>
</dbReference>
<dbReference type="Proteomes" id="UP000192247">
    <property type="component" value="Unassembled WGS sequence"/>
</dbReference>